<gene>
    <name evidence="1" type="ORF">ACFFVD_10815</name>
</gene>
<organism evidence="1 2">
    <name type="scientific">Dietzia aerolata</name>
    <dbReference type="NCBI Taxonomy" id="595984"/>
    <lineage>
        <taxon>Bacteria</taxon>
        <taxon>Bacillati</taxon>
        <taxon>Actinomycetota</taxon>
        <taxon>Actinomycetes</taxon>
        <taxon>Mycobacteriales</taxon>
        <taxon>Dietziaceae</taxon>
        <taxon>Dietzia</taxon>
    </lineage>
</organism>
<reference evidence="1 2" key="1">
    <citation type="submission" date="2024-09" db="EMBL/GenBank/DDBJ databases">
        <authorList>
            <person name="Sun Q."/>
            <person name="Mori K."/>
        </authorList>
    </citation>
    <scope>NUCLEOTIDE SEQUENCE [LARGE SCALE GENOMIC DNA]</scope>
    <source>
        <strain evidence="1 2">CCM 7659</strain>
    </source>
</reference>
<name>A0ABV5JRH6_9ACTN</name>
<evidence type="ECO:0000313" key="2">
    <source>
        <dbReference type="Proteomes" id="UP001589700"/>
    </source>
</evidence>
<sequence>MLDPRLPLLSIGNLLSPMEDYPSKSFEELLPLVIGDVVSASVNIMRSSL</sequence>
<keyword evidence="2" id="KW-1185">Reference proteome</keyword>
<accession>A0ABV5JRH6</accession>
<evidence type="ECO:0000313" key="1">
    <source>
        <dbReference type="EMBL" id="MFB9260293.1"/>
    </source>
</evidence>
<dbReference type="EMBL" id="JBHMDY010000005">
    <property type="protein sequence ID" value="MFB9260293.1"/>
    <property type="molecule type" value="Genomic_DNA"/>
</dbReference>
<comment type="caution">
    <text evidence="1">The sequence shown here is derived from an EMBL/GenBank/DDBJ whole genome shotgun (WGS) entry which is preliminary data.</text>
</comment>
<protein>
    <submittedName>
        <fullName evidence="1">Uncharacterized protein</fullName>
    </submittedName>
</protein>
<proteinExistence type="predicted"/>
<dbReference type="Proteomes" id="UP001589700">
    <property type="component" value="Unassembled WGS sequence"/>
</dbReference>
<dbReference type="RefSeq" id="WP_182633215.1">
    <property type="nucleotide sequence ID" value="NZ_JAALDM010000249.1"/>
</dbReference>